<protein>
    <submittedName>
        <fullName evidence="1">Uncharacterized protein</fullName>
    </submittedName>
</protein>
<accession>A0ACB8WRX8</accession>
<organism evidence="1 2">
    <name type="scientific">Scortum barcoo</name>
    <name type="common">barcoo grunter</name>
    <dbReference type="NCBI Taxonomy" id="214431"/>
    <lineage>
        <taxon>Eukaryota</taxon>
        <taxon>Metazoa</taxon>
        <taxon>Chordata</taxon>
        <taxon>Craniata</taxon>
        <taxon>Vertebrata</taxon>
        <taxon>Euteleostomi</taxon>
        <taxon>Actinopterygii</taxon>
        <taxon>Neopterygii</taxon>
        <taxon>Teleostei</taxon>
        <taxon>Neoteleostei</taxon>
        <taxon>Acanthomorphata</taxon>
        <taxon>Eupercaria</taxon>
        <taxon>Centrarchiformes</taxon>
        <taxon>Terapontoidei</taxon>
        <taxon>Terapontidae</taxon>
        <taxon>Scortum</taxon>
    </lineage>
</organism>
<evidence type="ECO:0000313" key="2">
    <source>
        <dbReference type="Proteomes" id="UP000831701"/>
    </source>
</evidence>
<sequence length="74" mass="8833">MEDLYTQQFRKKARRITKDPSHPRHRLICLPTRLYHIIRVSTSRLRDGFIPQDILTCDEKHAEDFNGLLELSNK</sequence>
<reference evidence="1" key="1">
    <citation type="submission" date="2022-04" db="EMBL/GenBank/DDBJ databases">
        <title>Jade perch genome.</title>
        <authorList>
            <person name="Chao B."/>
        </authorList>
    </citation>
    <scope>NUCLEOTIDE SEQUENCE</scope>
    <source>
        <strain evidence="1">CB-2022</strain>
    </source>
</reference>
<dbReference type="Proteomes" id="UP000831701">
    <property type="component" value="Chromosome 7"/>
</dbReference>
<comment type="caution">
    <text evidence="1">The sequence shown here is derived from an EMBL/GenBank/DDBJ whole genome shotgun (WGS) entry which is preliminary data.</text>
</comment>
<proteinExistence type="predicted"/>
<gene>
    <name evidence="1" type="ORF">L3Q82_025243</name>
</gene>
<keyword evidence="2" id="KW-1185">Reference proteome</keyword>
<name>A0ACB8WRX8_9TELE</name>
<dbReference type="EMBL" id="CM041537">
    <property type="protein sequence ID" value="KAI3370486.1"/>
    <property type="molecule type" value="Genomic_DNA"/>
</dbReference>
<evidence type="ECO:0000313" key="1">
    <source>
        <dbReference type="EMBL" id="KAI3370486.1"/>
    </source>
</evidence>